<keyword evidence="2" id="KW-1185">Reference proteome</keyword>
<organism evidence="1 2">
    <name type="scientific">Cytobacillus firmus</name>
    <name type="common">Bacillus firmus</name>
    <dbReference type="NCBI Taxonomy" id="1399"/>
    <lineage>
        <taxon>Bacteria</taxon>
        <taxon>Bacillati</taxon>
        <taxon>Bacillota</taxon>
        <taxon>Bacilli</taxon>
        <taxon>Bacillales</taxon>
        <taxon>Bacillaceae</taxon>
        <taxon>Cytobacillus</taxon>
    </lineage>
</organism>
<evidence type="ECO:0000313" key="1">
    <source>
        <dbReference type="EMBL" id="RBP89380.1"/>
    </source>
</evidence>
<dbReference type="AlphaFoldDB" id="A0A366JN71"/>
<accession>A0A366JN71</accession>
<sequence length="58" mass="6579">MDKRLTLDVDNLNHKLIITGLLGMVEDNGLSPHEAFTVLEDIKRQTFNALTEANNRRS</sequence>
<comment type="caution">
    <text evidence="1">The sequence shown here is derived from an EMBL/GenBank/DDBJ whole genome shotgun (WGS) entry which is preliminary data.</text>
</comment>
<dbReference type="EMBL" id="QNSF01000011">
    <property type="protein sequence ID" value="RBP89380.1"/>
    <property type="molecule type" value="Genomic_DNA"/>
</dbReference>
<evidence type="ECO:0000313" key="2">
    <source>
        <dbReference type="Proteomes" id="UP000252731"/>
    </source>
</evidence>
<dbReference type="Proteomes" id="UP000252731">
    <property type="component" value="Unassembled WGS sequence"/>
</dbReference>
<name>A0A366JN71_CYTFI</name>
<dbReference type="RefSeq" id="WP_166672406.1">
    <property type="nucleotide sequence ID" value="NZ_QNSF01000011.1"/>
</dbReference>
<proteinExistence type="predicted"/>
<protein>
    <submittedName>
        <fullName evidence="1">Uncharacterized protein</fullName>
    </submittedName>
</protein>
<gene>
    <name evidence="1" type="ORF">DFO70_11127</name>
</gene>
<reference evidence="1 2" key="1">
    <citation type="submission" date="2018-06" db="EMBL/GenBank/DDBJ databases">
        <title>Freshwater and sediment microbial communities from various areas in North America, analyzing microbe dynamics in response to fracking.</title>
        <authorList>
            <person name="Lamendella R."/>
        </authorList>
    </citation>
    <scope>NUCLEOTIDE SEQUENCE [LARGE SCALE GENOMIC DNA]</scope>
    <source>
        <strain evidence="1 2">14_TX</strain>
    </source>
</reference>